<evidence type="ECO:0000313" key="1">
    <source>
        <dbReference type="EnsemblMetazoa" id="ADIR008966-PA"/>
    </source>
</evidence>
<dbReference type="Proteomes" id="UP000075884">
    <property type="component" value="Unassembled WGS sequence"/>
</dbReference>
<dbReference type="VEuPathDB" id="VectorBase:ADIR008966"/>
<protein>
    <recommendedName>
        <fullName evidence="3">Cytochrome P450</fullName>
    </recommendedName>
</protein>
<accession>A0A182NMT1</accession>
<evidence type="ECO:0000313" key="2">
    <source>
        <dbReference type="Proteomes" id="UP000075884"/>
    </source>
</evidence>
<dbReference type="AlphaFoldDB" id="A0A182NMT1"/>
<keyword evidence="2" id="KW-1185">Reference proteome</keyword>
<reference evidence="2" key="1">
    <citation type="submission" date="2013-03" db="EMBL/GenBank/DDBJ databases">
        <title>The Genome Sequence of Anopheles dirus WRAIR2.</title>
        <authorList>
            <consortium name="The Broad Institute Genomics Platform"/>
            <person name="Neafsey D.E."/>
            <person name="Walton C."/>
            <person name="Walker B."/>
            <person name="Young S.K."/>
            <person name="Zeng Q."/>
            <person name="Gargeya S."/>
            <person name="Fitzgerald M."/>
            <person name="Haas B."/>
            <person name="Abouelleil A."/>
            <person name="Allen A.W."/>
            <person name="Alvarado L."/>
            <person name="Arachchi H.M."/>
            <person name="Berlin A.M."/>
            <person name="Chapman S.B."/>
            <person name="Gainer-Dewar J."/>
            <person name="Goldberg J."/>
            <person name="Griggs A."/>
            <person name="Gujja S."/>
            <person name="Hansen M."/>
            <person name="Howarth C."/>
            <person name="Imamovic A."/>
            <person name="Ireland A."/>
            <person name="Larimer J."/>
            <person name="McCowan C."/>
            <person name="Murphy C."/>
            <person name="Pearson M."/>
            <person name="Poon T.W."/>
            <person name="Priest M."/>
            <person name="Roberts A."/>
            <person name="Saif S."/>
            <person name="Shea T."/>
            <person name="Sisk P."/>
            <person name="Sykes S."/>
            <person name="Wortman J."/>
            <person name="Nusbaum C."/>
            <person name="Birren B."/>
        </authorList>
    </citation>
    <scope>NUCLEOTIDE SEQUENCE [LARGE SCALE GENOMIC DNA]</scope>
    <source>
        <strain evidence="2">WRAIR2</strain>
    </source>
</reference>
<name>A0A182NMT1_9DIPT</name>
<organism evidence="1 2">
    <name type="scientific">Anopheles dirus</name>
    <dbReference type="NCBI Taxonomy" id="7168"/>
    <lineage>
        <taxon>Eukaryota</taxon>
        <taxon>Metazoa</taxon>
        <taxon>Ecdysozoa</taxon>
        <taxon>Arthropoda</taxon>
        <taxon>Hexapoda</taxon>
        <taxon>Insecta</taxon>
        <taxon>Pterygota</taxon>
        <taxon>Neoptera</taxon>
        <taxon>Endopterygota</taxon>
        <taxon>Diptera</taxon>
        <taxon>Nematocera</taxon>
        <taxon>Culicoidea</taxon>
        <taxon>Culicidae</taxon>
        <taxon>Anophelinae</taxon>
        <taxon>Anopheles</taxon>
    </lineage>
</organism>
<evidence type="ECO:0008006" key="3">
    <source>
        <dbReference type="Google" id="ProtNLM"/>
    </source>
</evidence>
<dbReference type="STRING" id="7168.A0A182NMT1"/>
<proteinExistence type="predicted"/>
<reference evidence="1" key="2">
    <citation type="submission" date="2020-05" db="UniProtKB">
        <authorList>
            <consortium name="EnsemblMetazoa"/>
        </authorList>
    </citation>
    <scope>IDENTIFICATION</scope>
    <source>
        <strain evidence="1">WRAIR2</strain>
    </source>
</reference>
<dbReference type="EnsemblMetazoa" id="ADIR008966-RA">
    <property type="protein sequence ID" value="ADIR008966-PA"/>
    <property type="gene ID" value="ADIR008966"/>
</dbReference>
<sequence length="75" mass="8511">MSRVEIFGTIKNMFLQYSGWFKISIGPTLVLCSSHPDIMNAVLSHPECLDKPFLYDFLRLESSLEDATQGAKPQF</sequence>